<sequence>MKKRKQMGAFGWIVVFFLFIAAMVGICYLISRHFNYDYMHVLESVGILLIAIGGVSSLGDLSIRSNVRDNQTKLSRKWSRGFTEDIKLAADNRAFSVIMGIAGILLLVVPVIFNIR</sequence>
<keyword evidence="1" id="KW-1133">Transmembrane helix</keyword>
<proteinExistence type="predicted"/>
<feature type="transmembrane region" description="Helical" evidence="1">
    <location>
        <begin position="43"/>
        <end position="63"/>
    </location>
</feature>
<dbReference type="RefSeq" id="WP_073589840.1">
    <property type="nucleotide sequence ID" value="NZ_FRFD01000009.1"/>
</dbReference>
<evidence type="ECO:0000313" key="3">
    <source>
        <dbReference type="Proteomes" id="UP000184612"/>
    </source>
</evidence>
<evidence type="ECO:0000313" key="2">
    <source>
        <dbReference type="EMBL" id="SHO51433.1"/>
    </source>
</evidence>
<evidence type="ECO:0000256" key="1">
    <source>
        <dbReference type="SAM" id="Phobius"/>
    </source>
</evidence>
<evidence type="ECO:0008006" key="4">
    <source>
        <dbReference type="Google" id="ProtNLM"/>
    </source>
</evidence>
<keyword evidence="1" id="KW-0472">Membrane</keyword>
<dbReference type="AlphaFoldDB" id="A0A1M7YFP3"/>
<name>A0A1M7YFP3_9FIRM</name>
<reference evidence="2 3" key="1">
    <citation type="submission" date="2016-12" db="EMBL/GenBank/DDBJ databases">
        <authorList>
            <person name="Song W.-J."/>
            <person name="Kurnit D.M."/>
        </authorList>
    </citation>
    <scope>NUCLEOTIDE SEQUENCE [LARGE SCALE GENOMIC DNA]</scope>
    <source>
        <strain evidence="2 3">DSM 12503</strain>
    </source>
</reference>
<organism evidence="2 3">
    <name type="scientific">Anaerocolumna xylanovorans DSM 12503</name>
    <dbReference type="NCBI Taxonomy" id="1121345"/>
    <lineage>
        <taxon>Bacteria</taxon>
        <taxon>Bacillati</taxon>
        <taxon>Bacillota</taxon>
        <taxon>Clostridia</taxon>
        <taxon>Lachnospirales</taxon>
        <taxon>Lachnospiraceae</taxon>
        <taxon>Anaerocolumna</taxon>
    </lineage>
</organism>
<keyword evidence="3" id="KW-1185">Reference proteome</keyword>
<feature type="transmembrane region" description="Helical" evidence="1">
    <location>
        <begin position="94"/>
        <end position="113"/>
    </location>
</feature>
<accession>A0A1M7YFP3</accession>
<protein>
    <recommendedName>
        <fullName evidence="4">DUF3899 domain-containing protein</fullName>
    </recommendedName>
</protein>
<dbReference type="Proteomes" id="UP000184612">
    <property type="component" value="Unassembled WGS sequence"/>
</dbReference>
<gene>
    <name evidence="2" type="ORF">SAMN02745217_03190</name>
</gene>
<dbReference type="OrthoDB" id="9872486at2"/>
<keyword evidence="1" id="KW-0812">Transmembrane</keyword>
<feature type="transmembrane region" description="Helical" evidence="1">
    <location>
        <begin position="12"/>
        <end position="31"/>
    </location>
</feature>
<dbReference type="EMBL" id="FRFD01000009">
    <property type="protein sequence ID" value="SHO51433.1"/>
    <property type="molecule type" value="Genomic_DNA"/>
</dbReference>